<dbReference type="PANTHER" id="PTHR43429">
    <property type="entry name" value="PYRIDINE NUCLEOTIDE-DISULFIDE OXIDOREDUCTASE DOMAIN-CONTAINING"/>
    <property type="match status" value="1"/>
</dbReference>
<dbReference type="InterPro" id="IPR036188">
    <property type="entry name" value="FAD/NAD-bd_sf"/>
</dbReference>
<reference evidence="5 6" key="1">
    <citation type="submission" date="2020-08" db="EMBL/GenBank/DDBJ databases">
        <title>Bridging the membrane lipid divide: bacteria of the FCB group superphylum have the potential to synthesize archaeal ether lipids.</title>
        <authorList>
            <person name="Villanueva L."/>
            <person name="Von Meijenfeldt F.A.B."/>
            <person name="Westbye A.B."/>
            <person name="Yadav S."/>
            <person name="Hopmans E.C."/>
            <person name="Dutilh B.E."/>
            <person name="Sinninghe Damste J.S."/>
        </authorList>
    </citation>
    <scope>NUCLEOTIDE SEQUENCE [LARGE SCALE GENOMIC DNA]</scope>
    <source>
        <strain evidence="5">NIOZ-UU27</strain>
    </source>
</reference>
<dbReference type="Pfam" id="PF07992">
    <property type="entry name" value="Pyr_redox_2"/>
    <property type="match status" value="1"/>
</dbReference>
<dbReference type="PRINTS" id="PR00368">
    <property type="entry name" value="FADPNR"/>
</dbReference>
<dbReference type="SUPFAM" id="SSF51905">
    <property type="entry name" value="FAD/NAD(P)-binding domain"/>
    <property type="match status" value="2"/>
</dbReference>
<accession>A0A8J6N138</accession>
<dbReference type="AlphaFoldDB" id="A0A8J6N138"/>
<gene>
    <name evidence="5" type="ORF">H8E19_10840</name>
</gene>
<dbReference type="GO" id="GO:0016491">
    <property type="term" value="F:oxidoreductase activity"/>
    <property type="evidence" value="ECO:0007669"/>
    <property type="project" value="InterPro"/>
</dbReference>
<dbReference type="Proteomes" id="UP000650524">
    <property type="component" value="Unassembled WGS sequence"/>
</dbReference>
<evidence type="ECO:0000313" key="5">
    <source>
        <dbReference type="EMBL" id="MBC8177889.1"/>
    </source>
</evidence>
<feature type="domain" description="FAD/NAD(P)-binding" evidence="4">
    <location>
        <begin position="7"/>
        <end position="305"/>
    </location>
</feature>
<dbReference type="PRINTS" id="PR00411">
    <property type="entry name" value="PNDRDTASEI"/>
</dbReference>
<protein>
    <submittedName>
        <fullName evidence="5">NAD(P)/FAD-dependent oxidoreductase</fullName>
    </submittedName>
</protein>
<keyword evidence="2" id="KW-0285">Flavoprotein</keyword>
<evidence type="ECO:0000313" key="6">
    <source>
        <dbReference type="Proteomes" id="UP000650524"/>
    </source>
</evidence>
<evidence type="ECO:0000256" key="3">
    <source>
        <dbReference type="ARBA" id="ARBA00022827"/>
    </source>
</evidence>
<name>A0A8J6N138_9DELT</name>
<dbReference type="InterPro" id="IPR023753">
    <property type="entry name" value="FAD/NAD-binding_dom"/>
</dbReference>
<dbReference type="InterPro" id="IPR016156">
    <property type="entry name" value="FAD/NAD-linked_Rdtase_dimer_sf"/>
</dbReference>
<proteinExistence type="predicted"/>
<keyword evidence="3" id="KW-0274">FAD</keyword>
<dbReference type="EMBL" id="JACNJD010000242">
    <property type="protein sequence ID" value="MBC8177889.1"/>
    <property type="molecule type" value="Genomic_DNA"/>
</dbReference>
<evidence type="ECO:0000256" key="2">
    <source>
        <dbReference type="ARBA" id="ARBA00022630"/>
    </source>
</evidence>
<dbReference type="InterPro" id="IPR050260">
    <property type="entry name" value="FAD-bd_OxRdtase"/>
</dbReference>
<dbReference type="Gene3D" id="3.50.50.60">
    <property type="entry name" value="FAD/NAD(P)-binding domain"/>
    <property type="match status" value="2"/>
</dbReference>
<sequence length="417" mass="44753">MAEDKARYVITGGSAAGMAAAQAITEQDLNGIITVLSEEPDMPYFRPLIPYMVTGKKSAGDMQMSGNGPYKGSGIDIHVNSRVDSVNVSERTVSINGQGNISYDKLLLATGSRPYLPPEIKGADANGVFALRTLADAKAMAERVSVTDHAVMIGGGLLNLKAAFALLERGVKVTLVVYSPEVLSQLMEPDDALLIRNALDRAGLKIKTGCSATGILSDKSGVTGVSLDDGSEMPCQMICIGKGVRPNVDFLSGSEIIIDQGIVVNRYTACNTPGTYAAGDVAVTFDPVTGERIMTGLWTNAVEMGRCAGYNMTGRKTAYSGTFGIMNATQIADEPFVSMGIVHTKNTDYEVHVRNTGSTYRKVVFSPDNDRLLGVLFIGDITGAGMYRYVIRENMPINEIKSLIINQRLHYGHFIRN</sequence>
<evidence type="ECO:0000256" key="1">
    <source>
        <dbReference type="ARBA" id="ARBA00001974"/>
    </source>
</evidence>
<comment type="cofactor">
    <cofactor evidence="1">
        <name>FAD</name>
        <dbReference type="ChEBI" id="CHEBI:57692"/>
    </cofactor>
</comment>
<comment type="caution">
    <text evidence="5">The sequence shown here is derived from an EMBL/GenBank/DDBJ whole genome shotgun (WGS) entry which is preliminary data.</text>
</comment>
<organism evidence="5 6">
    <name type="scientific">Candidatus Desulfacyla euxinica</name>
    <dbReference type="NCBI Taxonomy" id="2841693"/>
    <lineage>
        <taxon>Bacteria</taxon>
        <taxon>Deltaproteobacteria</taxon>
        <taxon>Candidatus Desulfacyla</taxon>
    </lineage>
</organism>
<evidence type="ECO:0000259" key="4">
    <source>
        <dbReference type="Pfam" id="PF07992"/>
    </source>
</evidence>
<dbReference type="Gene3D" id="3.30.390.30">
    <property type="match status" value="1"/>
</dbReference>
<dbReference type="PANTHER" id="PTHR43429:SF3">
    <property type="entry name" value="NITRITE REDUCTASE [NAD(P)H]"/>
    <property type="match status" value="1"/>
</dbReference>